<gene>
    <name evidence="1" type="ORF">F6R98_15260</name>
</gene>
<dbReference type="InParanoid" id="A0A5Q0BJU1"/>
<evidence type="ECO:0008006" key="3">
    <source>
        <dbReference type="Google" id="ProtNLM"/>
    </source>
</evidence>
<dbReference type="RefSeq" id="WP_153249795.1">
    <property type="nucleotide sequence ID" value="NZ_CP044205.1"/>
</dbReference>
<proteinExistence type="predicted"/>
<sequence>MSERTYIGIENQNNHAWRVVLLTEQGSIVSGIFENTSLDIAAFCKYISEYCIKPKICLKWRDAGVFELISVISSIPDVEVILMSEAGFKLHNDWIAHNKNELDIKKSLTLANQLAYCAKRFI</sequence>
<dbReference type="AlphaFoldDB" id="A0A5Q0BJU1"/>
<reference evidence="1 2" key="1">
    <citation type="submission" date="2019-09" db="EMBL/GenBank/DDBJ databases">
        <title>Ecophysiology of the spiral-shaped methanotroph Methylospira mobilis as revealed by the complete genome sequence.</title>
        <authorList>
            <person name="Oshkin I.Y."/>
            <person name="Dedysh S.N."/>
            <person name="Miroshnikov K."/>
            <person name="Danilova O.V."/>
            <person name="Hakobyan A."/>
            <person name="Liesack W."/>
        </authorList>
    </citation>
    <scope>NUCLEOTIDE SEQUENCE [LARGE SCALE GENOMIC DNA]</scope>
    <source>
        <strain evidence="1 2">Shm1</strain>
    </source>
</reference>
<keyword evidence="2" id="KW-1185">Reference proteome</keyword>
<dbReference type="Proteomes" id="UP000325755">
    <property type="component" value="Chromosome"/>
</dbReference>
<dbReference type="KEGG" id="mmob:F6R98_15260"/>
<dbReference type="EMBL" id="CP044205">
    <property type="protein sequence ID" value="QFY43819.1"/>
    <property type="molecule type" value="Genomic_DNA"/>
</dbReference>
<accession>A0A5Q0BJU1</accession>
<evidence type="ECO:0000313" key="1">
    <source>
        <dbReference type="EMBL" id="QFY43819.1"/>
    </source>
</evidence>
<protein>
    <recommendedName>
        <fullName evidence="3">IS110 family transposase</fullName>
    </recommendedName>
</protein>
<name>A0A5Q0BJU1_9GAMM</name>
<dbReference type="OrthoDB" id="5569186at2"/>
<organism evidence="1 2">
    <name type="scientific">Candidatus Methylospira mobilis</name>
    <dbReference type="NCBI Taxonomy" id="1808979"/>
    <lineage>
        <taxon>Bacteria</taxon>
        <taxon>Pseudomonadati</taxon>
        <taxon>Pseudomonadota</taxon>
        <taxon>Gammaproteobacteria</taxon>
        <taxon>Methylococcales</taxon>
        <taxon>Methylococcaceae</taxon>
        <taxon>Candidatus Methylospira</taxon>
    </lineage>
</organism>
<evidence type="ECO:0000313" key="2">
    <source>
        <dbReference type="Proteomes" id="UP000325755"/>
    </source>
</evidence>